<keyword evidence="14" id="KW-0496">Mitochondrion</keyword>
<keyword evidence="13 14" id="KW-0753">Steroid metabolism</keyword>
<keyword evidence="3 14" id="KW-0812">Transmembrane</keyword>
<evidence type="ECO:0000256" key="2">
    <source>
        <dbReference type="ARBA" id="ARBA00022643"/>
    </source>
</evidence>
<feature type="binding site" evidence="14">
    <location>
        <begin position="625"/>
        <end position="626"/>
    </location>
    <ligand>
        <name>NADP(+)</name>
        <dbReference type="ChEBI" id="CHEBI:58349"/>
    </ligand>
</feature>
<dbReference type="GO" id="GO:0050661">
    <property type="term" value="F:NADP binding"/>
    <property type="evidence" value="ECO:0007669"/>
    <property type="project" value="UniProtKB-UniRule"/>
</dbReference>
<dbReference type="GO" id="GO:0005789">
    <property type="term" value="C:endoplasmic reticulum membrane"/>
    <property type="evidence" value="ECO:0007669"/>
    <property type="project" value="UniProtKB-SubCell"/>
</dbReference>
<feature type="binding site" evidence="14">
    <location>
        <begin position="459"/>
        <end position="462"/>
    </location>
    <ligand>
        <name>FAD</name>
        <dbReference type="ChEBI" id="CHEBI:57692"/>
    </ligand>
</feature>
<keyword evidence="7 14" id="KW-0752">Steroid biosynthesis</keyword>
<keyword evidence="1 14" id="KW-0285">Flavoprotein</keyword>
<comment type="cofactor">
    <cofactor evidence="14">
        <name>FAD</name>
        <dbReference type="ChEBI" id="CHEBI:57692"/>
    </cofactor>
    <text evidence="14">Binds 1 FAD per monomer.</text>
</comment>
<dbReference type="InterPro" id="IPR001094">
    <property type="entry name" value="Flavdoxin-like"/>
</dbReference>
<feature type="binding site" evidence="14">
    <location>
        <position position="705"/>
    </location>
    <ligand>
        <name>FAD</name>
        <dbReference type="ChEBI" id="CHEBI:57692"/>
    </ligand>
</feature>
<feature type="binding site" evidence="14">
    <location>
        <begin position="631"/>
        <end position="635"/>
    </location>
    <ligand>
        <name>NADP(+)</name>
        <dbReference type="ChEBI" id="CHEBI:58349"/>
    </ligand>
</feature>
<keyword evidence="9 14" id="KW-0560">Oxidoreductase</keyword>
<feature type="binding site" evidence="14">
    <location>
        <position position="563"/>
    </location>
    <ligand>
        <name>NADP(+)</name>
        <dbReference type="ChEBI" id="CHEBI:58349"/>
    </ligand>
</feature>
<dbReference type="PIRSF" id="PIRSF000208">
    <property type="entry name" value="P450R"/>
    <property type="match status" value="1"/>
</dbReference>
<feature type="binding site" evidence="14">
    <location>
        <begin position="78"/>
        <end position="83"/>
    </location>
    <ligand>
        <name>FMN</name>
        <dbReference type="ChEBI" id="CHEBI:58210"/>
    </ligand>
</feature>
<dbReference type="EC" id="1.6.2.4" evidence="14 15"/>
<evidence type="ECO:0000256" key="15">
    <source>
        <dbReference type="PIRNR" id="PIRNR000208"/>
    </source>
</evidence>
<comment type="cofactor">
    <cofactor evidence="14">
        <name>FMN</name>
        <dbReference type="ChEBI" id="CHEBI:58210"/>
    </cofactor>
    <text evidence="14">Binds 1 FMN per monomer.</text>
</comment>
<dbReference type="PANTHER" id="PTHR19384">
    <property type="entry name" value="NITRIC OXIDE SYNTHASE-RELATED"/>
    <property type="match status" value="1"/>
</dbReference>
<feature type="binding site" evidence="14">
    <location>
        <position position="667"/>
    </location>
    <ligand>
        <name>NADP(+)</name>
        <dbReference type="ChEBI" id="CHEBI:58349"/>
    </ligand>
</feature>
<dbReference type="EMBL" id="MCGT01000010">
    <property type="protein sequence ID" value="ORX56392.1"/>
    <property type="molecule type" value="Genomic_DNA"/>
</dbReference>
<dbReference type="Gene3D" id="3.40.50.80">
    <property type="entry name" value="Nucleotide-binding domain of ferredoxin-NADP reductase (FNR) module"/>
    <property type="match status" value="1"/>
</dbReference>
<evidence type="ECO:0000256" key="1">
    <source>
        <dbReference type="ARBA" id="ARBA00022630"/>
    </source>
</evidence>
<evidence type="ECO:0000256" key="11">
    <source>
        <dbReference type="ARBA" id="ARBA00023136"/>
    </source>
</evidence>
<evidence type="ECO:0000256" key="4">
    <source>
        <dbReference type="ARBA" id="ARBA00022824"/>
    </source>
</evidence>
<dbReference type="Pfam" id="PF00667">
    <property type="entry name" value="FAD_binding_1"/>
    <property type="match status" value="1"/>
</dbReference>
<keyword evidence="4 14" id="KW-0256">Endoplasmic reticulum</keyword>
<dbReference type="Pfam" id="PF00175">
    <property type="entry name" value="NAD_binding_1"/>
    <property type="match status" value="1"/>
</dbReference>
<dbReference type="InterPro" id="IPR017938">
    <property type="entry name" value="Riboflavin_synthase-like_b-brl"/>
</dbReference>
<gene>
    <name evidence="18" type="ORF">DM01DRAFT_1334880</name>
</gene>
<dbReference type="PROSITE" id="PS51384">
    <property type="entry name" value="FAD_FR"/>
    <property type="match status" value="1"/>
</dbReference>
<evidence type="ECO:0000256" key="13">
    <source>
        <dbReference type="ARBA" id="ARBA00023221"/>
    </source>
</evidence>
<dbReference type="PANTHER" id="PTHR19384:SF17">
    <property type="entry name" value="NADPH--CYTOCHROME P450 REDUCTASE"/>
    <property type="match status" value="1"/>
</dbReference>
<comment type="caution">
    <text evidence="14">Lacks conserved residue(s) required for the propagation of feature annotation.</text>
</comment>
<feature type="binding site" evidence="14">
    <location>
        <begin position="477"/>
        <end position="479"/>
    </location>
    <ligand>
        <name>FAD</name>
        <dbReference type="ChEBI" id="CHEBI:57692"/>
    </ligand>
</feature>
<evidence type="ECO:0000259" key="17">
    <source>
        <dbReference type="PROSITE" id="PS51384"/>
    </source>
</evidence>
<dbReference type="FunFam" id="3.40.50.360:FF:000024">
    <property type="entry name" value="NADPH--cytochrome P450 reductase"/>
    <property type="match status" value="1"/>
</dbReference>
<comment type="similarity">
    <text evidence="14">In the N-terminal section; belongs to the flavodoxin family.</text>
</comment>
<dbReference type="AlphaFoldDB" id="A0A1X2GLA1"/>
<evidence type="ECO:0000256" key="6">
    <source>
        <dbReference type="ARBA" id="ARBA00022857"/>
    </source>
</evidence>
<dbReference type="InterPro" id="IPR001433">
    <property type="entry name" value="OxRdtase_FAD/NAD-bd"/>
</dbReference>
<evidence type="ECO:0000256" key="5">
    <source>
        <dbReference type="ARBA" id="ARBA00022827"/>
    </source>
</evidence>
<dbReference type="InterPro" id="IPR039261">
    <property type="entry name" value="FNR_nucleotide-bd"/>
</dbReference>
<evidence type="ECO:0000256" key="10">
    <source>
        <dbReference type="ARBA" id="ARBA00023011"/>
    </source>
</evidence>
<comment type="catalytic activity">
    <reaction evidence="14 15">
        <text>2 oxidized [cytochrome P450] + NADPH = 2 reduced [cytochrome P450] + NADP(+) + H(+)</text>
        <dbReference type="Rhea" id="RHEA:24040"/>
        <dbReference type="Rhea" id="RHEA-COMP:14627"/>
        <dbReference type="Rhea" id="RHEA-COMP:14628"/>
        <dbReference type="ChEBI" id="CHEBI:15378"/>
        <dbReference type="ChEBI" id="CHEBI:55376"/>
        <dbReference type="ChEBI" id="CHEBI:57783"/>
        <dbReference type="ChEBI" id="CHEBI:58349"/>
        <dbReference type="ChEBI" id="CHEBI:60344"/>
        <dbReference type="EC" id="1.6.2.4"/>
    </reaction>
</comment>
<keyword evidence="2 14" id="KW-0288">FMN</keyword>
<feature type="binding site" evidence="14">
    <location>
        <position position="297"/>
    </location>
    <ligand>
        <name>NADP(+)</name>
        <dbReference type="ChEBI" id="CHEBI:58349"/>
    </ligand>
</feature>
<dbReference type="PROSITE" id="PS50902">
    <property type="entry name" value="FLAVODOXIN_LIKE"/>
    <property type="match status" value="1"/>
</dbReference>
<dbReference type="OrthoDB" id="1856718at2759"/>
<sequence length="706" mass="79001">MTQATPSSVDAFDLILLGTIGLGTVAWFARRQLADKLFGTSDNVASNKPVTPQAPKRERNFVKVMQEQGRQVCFFYGSQTGTAEDYAARLAKECSQRFGVSCMTADIELYDLSYLDTVDEDCLVCFIMATYGEGEPTDNAVDFWEQFITDEEPTFSQGGESLENLRFMIFGLGNKTYEHYNAVSRILDSRLTKMGAKRIAERGEGDDDGSLEEDFLAWQETMWPAFCEALGVDETSAKKGPRQPVYNVESLPTYEKDDIYFGEIGPKPKPGSKPIYDAKRPYVAPITTRELFQGTDRHCLHVDIDISGTNLSYYTGDHVAMWPTNSEDQVLRLAGVLGLSDKLDAVISVKAVDSTASKQHPFPVPTTYRAVFRHYLDICAVASRQSLLPFVEFAPSDAAKAMLETLATDKDAYRLQIAEPVRNLGEVLELVMGPGAAPGAFSAVPFDLIVESVSRLQPRYYSISSSAKEQPNTISATAVTLAYEPSPDRTVFGVNTNFLYRIHLQHQADLPTGHLPAYDLAGPRQSYLNSEGHTDKLPVHVRRSQFKLPRNPNLPVIMIGPGTGVAPFRGFVRERVLQKNEGKQVGPTVLFFGCRHSEQDFLYKDEWPELFATLGDESRLITAFSRETDHKVYVQHRLEEHGQEMWRLLENGAYIYVCGDAAHMARDVQKMFINIAVQYGGKDEQRATEFVKSLRSTGRYQEDVWS</sequence>
<feature type="binding site" evidence="14">
    <location>
        <position position="207"/>
    </location>
    <ligand>
        <name>FMN</name>
        <dbReference type="ChEBI" id="CHEBI:58210"/>
    </ligand>
</feature>
<dbReference type="STRING" id="101127.A0A1X2GLA1"/>
<comment type="function">
    <text evidence="14">This enzyme is required for electron transfer from NADP to cytochrome P450 in microsomes. It can also provide electron transfer to heme oxygenase and cytochrome B5. Involved in ergosterol biosynthesis.</text>
</comment>
<feature type="binding site" evidence="14">
    <location>
        <begin position="172"/>
        <end position="181"/>
    </location>
    <ligand>
        <name>FMN</name>
        <dbReference type="ChEBI" id="CHEBI:58210"/>
    </ligand>
</feature>
<dbReference type="InterPro" id="IPR029039">
    <property type="entry name" value="Flavoprotein-like_sf"/>
</dbReference>
<dbReference type="Gene3D" id="3.40.50.360">
    <property type="match status" value="1"/>
</dbReference>
<keyword evidence="19" id="KW-1185">Reference proteome</keyword>
<protein>
    <recommendedName>
        <fullName evidence="14 15">NADPH--cytochrome P450 reductase</fullName>
        <shortName evidence="14">CPR</shortName>
        <shortName evidence="14">P450R</shortName>
        <ecNumber evidence="14 15">1.6.2.4</ecNumber>
    </recommendedName>
</protein>
<evidence type="ECO:0000256" key="9">
    <source>
        <dbReference type="ARBA" id="ARBA00023002"/>
    </source>
</evidence>
<feature type="binding site" evidence="14">
    <location>
        <begin position="129"/>
        <end position="132"/>
    </location>
    <ligand>
        <name>FMN</name>
        <dbReference type="ChEBI" id="CHEBI:58210"/>
    </ligand>
</feature>
<keyword evidence="5 14" id="KW-0274">FAD</keyword>
<dbReference type="Pfam" id="PF00258">
    <property type="entry name" value="Flavodoxin_1"/>
    <property type="match status" value="1"/>
</dbReference>
<keyword evidence="10 14" id="KW-0756">Sterol biosynthesis</keyword>
<feature type="transmembrane region" description="Helical" evidence="14">
    <location>
        <begin position="12"/>
        <end position="29"/>
    </location>
</feature>
<keyword evidence="14" id="KW-0444">Lipid biosynthesis</keyword>
<dbReference type="GO" id="GO:0010181">
    <property type="term" value="F:FMN binding"/>
    <property type="evidence" value="ECO:0007669"/>
    <property type="project" value="UniProtKB-UniRule"/>
</dbReference>
<dbReference type="SUPFAM" id="SSF63380">
    <property type="entry name" value="Riboflavin synthase domain-like"/>
    <property type="match status" value="1"/>
</dbReference>
<evidence type="ECO:0000256" key="8">
    <source>
        <dbReference type="ARBA" id="ARBA00022989"/>
    </source>
</evidence>
<dbReference type="Gene3D" id="2.40.30.10">
    <property type="entry name" value="Translation factors"/>
    <property type="match status" value="1"/>
</dbReference>
<dbReference type="GO" id="GO:0006696">
    <property type="term" value="P:ergosterol biosynthetic process"/>
    <property type="evidence" value="ECO:0007669"/>
    <property type="project" value="UniProtKB-UniRule"/>
</dbReference>
<dbReference type="InterPro" id="IPR003097">
    <property type="entry name" value="CysJ-like_FAD-binding"/>
</dbReference>
<dbReference type="CDD" id="cd06204">
    <property type="entry name" value="CYPOR"/>
    <property type="match status" value="1"/>
</dbReference>
<dbReference type="SUPFAM" id="SSF52343">
    <property type="entry name" value="Ferredoxin reductase-like, C-terminal NADP-linked domain"/>
    <property type="match status" value="1"/>
</dbReference>
<dbReference type="PRINTS" id="PR00369">
    <property type="entry name" value="FLAVODOXIN"/>
</dbReference>
<organism evidence="18 19">
    <name type="scientific">Hesseltinella vesiculosa</name>
    <dbReference type="NCBI Taxonomy" id="101127"/>
    <lineage>
        <taxon>Eukaryota</taxon>
        <taxon>Fungi</taxon>
        <taxon>Fungi incertae sedis</taxon>
        <taxon>Mucoromycota</taxon>
        <taxon>Mucoromycotina</taxon>
        <taxon>Mucoromycetes</taxon>
        <taxon>Mucorales</taxon>
        <taxon>Cunninghamellaceae</taxon>
        <taxon>Hesseltinella</taxon>
    </lineage>
</organism>
<dbReference type="HAMAP" id="MF_03212">
    <property type="entry name" value="NCPR"/>
    <property type="match status" value="1"/>
</dbReference>
<evidence type="ECO:0000259" key="16">
    <source>
        <dbReference type="PROSITE" id="PS50902"/>
    </source>
</evidence>
<proteinExistence type="inferred from homology"/>
<comment type="similarity">
    <text evidence="14 15">In the C-terminal section; belongs to the flavoprotein pyridine nucleotide cytochrome reductase family.</text>
</comment>
<evidence type="ECO:0000256" key="7">
    <source>
        <dbReference type="ARBA" id="ARBA00022955"/>
    </source>
</evidence>
<name>A0A1X2GLA1_9FUNG</name>
<dbReference type="InterPro" id="IPR008254">
    <property type="entry name" value="Flavodoxin/NO_synth"/>
</dbReference>
<dbReference type="Proteomes" id="UP000242146">
    <property type="component" value="Unassembled WGS sequence"/>
</dbReference>
<dbReference type="Gene3D" id="1.20.990.10">
    <property type="entry name" value="NADPH-cytochrome p450 Reductase, Chain A, domain 3"/>
    <property type="match status" value="1"/>
</dbReference>
<comment type="subcellular location">
    <subcellularLocation>
        <location evidence="14">Endoplasmic reticulum membrane</location>
        <topology evidence="14">Single-pass membrane protein</topology>
        <orientation evidence="14">Cytoplasmic side</orientation>
    </subcellularLocation>
    <subcellularLocation>
        <location evidence="14">Mitochondrion outer membrane</location>
        <topology evidence="14">Single-pass membrane protein</topology>
        <orientation evidence="14">Cytoplasmic side</orientation>
    </subcellularLocation>
    <subcellularLocation>
        <location evidence="14">Cell membrane</location>
        <topology evidence="14">Single-pass membrane protein</topology>
        <orientation evidence="14">Cytoplasmic side</orientation>
    </subcellularLocation>
</comment>
<dbReference type="GO" id="GO:0005741">
    <property type="term" value="C:mitochondrial outer membrane"/>
    <property type="evidence" value="ECO:0007669"/>
    <property type="project" value="UniProtKB-SubCell"/>
</dbReference>
<accession>A0A1X2GLA1</accession>
<dbReference type="GO" id="GO:0005829">
    <property type="term" value="C:cytosol"/>
    <property type="evidence" value="ECO:0007669"/>
    <property type="project" value="TreeGrafter"/>
</dbReference>
<evidence type="ECO:0000313" key="18">
    <source>
        <dbReference type="EMBL" id="ORX56392.1"/>
    </source>
</evidence>
<dbReference type="FunFam" id="3.40.50.80:FF:000001">
    <property type="entry name" value="NADPH--cytochrome P450 reductase 1"/>
    <property type="match status" value="1"/>
</dbReference>
<dbReference type="InterPro" id="IPR017927">
    <property type="entry name" value="FAD-bd_FR_type"/>
</dbReference>
<reference evidence="18 19" key="1">
    <citation type="submission" date="2016-07" db="EMBL/GenBank/DDBJ databases">
        <title>Pervasive Adenine N6-methylation of Active Genes in Fungi.</title>
        <authorList>
            <consortium name="DOE Joint Genome Institute"/>
            <person name="Mondo S.J."/>
            <person name="Dannebaum R.O."/>
            <person name="Kuo R.C."/>
            <person name="Labutti K."/>
            <person name="Haridas S."/>
            <person name="Kuo A."/>
            <person name="Salamov A."/>
            <person name="Ahrendt S.R."/>
            <person name="Lipzen A."/>
            <person name="Sullivan W."/>
            <person name="Andreopoulos W.B."/>
            <person name="Clum A."/>
            <person name="Lindquist E."/>
            <person name="Daum C."/>
            <person name="Ramamoorthy G.K."/>
            <person name="Gryganskyi A."/>
            <person name="Culley D."/>
            <person name="Magnuson J.K."/>
            <person name="James T.Y."/>
            <person name="O'Malley M.A."/>
            <person name="Stajich J.E."/>
            <person name="Spatafora J.W."/>
            <person name="Visel A."/>
            <person name="Grigoriev I.V."/>
        </authorList>
    </citation>
    <scope>NUCLEOTIDE SEQUENCE [LARGE SCALE GENOMIC DNA]</scope>
    <source>
        <strain evidence="18 19">NRRL 3301</strain>
    </source>
</reference>
<keyword evidence="14" id="KW-1003">Cell membrane</keyword>
<evidence type="ECO:0000256" key="12">
    <source>
        <dbReference type="ARBA" id="ARBA00023166"/>
    </source>
</evidence>
<dbReference type="PRINTS" id="PR00371">
    <property type="entry name" value="FPNCR"/>
</dbReference>
<feature type="binding site" evidence="14">
    <location>
        <begin position="493"/>
        <end position="496"/>
    </location>
    <ligand>
        <name>FAD</name>
        <dbReference type="ChEBI" id="CHEBI:57692"/>
    </ligand>
</feature>
<keyword evidence="8 14" id="KW-1133">Transmembrane helix</keyword>
<comment type="similarity">
    <text evidence="14">Belongs to the NADPH--cytochrome P450 reductase family.</text>
</comment>
<dbReference type="InterPro" id="IPR023208">
    <property type="entry name" value="P450R"/>
</dbReference>
<keyword evidence="14" id="KW-1000">Mitochondrion outer membrane</keyword>
<feature type="domain" description="Flavodoxin-like" evidence="16">
    <location>
        <begin position="72"/>
        <end position="223"/>
    </location>
</feature>
<keyword evidence="11 14" id="KW-0472">Membrane</keyword>
<comment type="caution">
    <text evidence="18">The sequence shown here is derived from an EMBL/GenBank/DDBJ whole genome shotgun (WGS) entry which is preliminary data.</text>
</comment>
<evidence type="ECO:0000313" key="19">
    <source>
        <dbReference type="Proteomes" id="UP000242146"/>
    </source>
</evidence>
<evidence type="ECO:0000256" key="14">
    <source>
        <dbReference type="HAMAP-Rule" id="MF_03212"/>
    </source>
</evidence>
<dbReference type="InterPro" id="IPR001709">
    <property type="entry name" value="Flavoprot_Pyr_Nucl_cyt_Rdtase"/>
</dbReference>
<feature type="domain" description="FAD-binding FR-type" evidence="17">
    <location>
        <begin position="279"/>
        <end position="549"/>
    </location>
</feature>
<dbReference type="GO" id="GO:0050660">
    <property type="term" value="F:flavin adenine dinucleotide binding"/>
    <property type="evidence" value="ECO:0007669"/>
    <property type="project" value="UniProtKB-UniRule"/>
</dbReference>
<evidence type="ECO:0000256" key="3">
    <source>
        <dbReference type="ARBA" id="ARBA00022692"/>
    </source>
</evidence>
<keyword evidence="14" id="KW-0443">Lipid metabolism</keyword>
<dbReference type="InterPro" id="IPR023173">
    <property type="entry name" value="NADPH_Cyt_P450_Rdtase_alpha"/>
</dbReference>
<feature type="binding site" evidence="14">
    <location>
        <position position="483"/>
    </location>
    <ligand>
        <name>FAD</name>
        <dbReference type="ChEBI" id="CHEBI:57692"/>
    </ligand>
</feature>
<dbReference type="SUPFAM" id="SSF52218">
    <property type="entry name" value="Flavoproteins"/>
    <property type="match status" value="1"/>
</dbReference>
<keyword evidence="12 14" id="KW-1207">Sterol metabolism</keyword>
<dbReference type="GO" id="GO:0003958">
    <property type="term" value="F:NADPH-hemoprotein reductase activity"/>
    <property type="evidence" value="ECO:0007669"/>
    <property type="project" value="UniProtKB-UniRule"/>
</dbReference>
<keyword evidence="6 14" id="KW-0521">NADP</keyword>
<dbReference type="GO" id="GO:0005886">
    <property type="term" value="C:plasma membrane"/>
    <property type="evidence" value="ECO:0007669"/>
    <property type="project" value="UniProtKB-SubCell"/>
</dbReference>